<evidence type="ECO:0000313" key="2">
    <source>
        <dbReference type="Proteomes" id="UP000265520"/>
    </source>
</evidence>
<reference evidence="1 2" key="1">
    <citation type="journal article" date="2018" name="Front. Plant Sci.">
        <title>Red Clover (Trifolium pratense) and Zigzag Clover (T. medium) - A Picture of Genomic Similarities and Differences.</title>
        <authorList>
            <person name="Dluhosova J."/>
            <person name="Istvanek J."/>
            <person name="Nedelnik J."/>
            <person name="Repkova J."/>
        </authorList>
    </citation>
    <scope>NUCLEOTIDE SEQUENCE [LARGE SCALE GENOMIC DNA]</scope>
    <source>
        <strain evidence="2">cv. 10/8</strain>
        <tissue evidence="1">Leaf</tissue>
    </source>
</reference>
<organism evidence="1 2">
    <name type="scientific">Trifolium medium</name>
    <dbReference type="NCBI Taxonomy" id="97028"/>
    <lineage>
        <taxon>Eukaryota</taxon>
        <taxon>Viridiplantae</taxon>
        <taxon>Streptophyta</taxon>
        <taxon>Embryophyta</taxon>
        <taxon>Tracheophyta</taxon>
        <taxon>Spermatophyta</taxon>
        <taxon>Magnoliopsida</taxon>
        <taxon>eudicotyledons</taxon>
        <taxon>Gunneridae</taxon>
        <taxon>Pentapetalae</taxon>
        <taxon>rosids</taxon>
        <taxon>fabids</taxon>
        <taxon>Fabales</taxon>
        <taxon>Fabaceae</taxon>
        <taxon>Papilionoideae</taxon>
        <taxon>50 kb inversion clade</taxon>
        <taxon>NPAAA clade</taxon>
        <taxon>Hologalegina</taxon>
        <taxon>IRL clade</taxon>
        <taxon>Trifolieae</taxon>
        <taxon>Trifolium</taxon>
    </lineage>
</organism>
<proteinExistence type="predicted"/>
<dbReference type="EMBL" id="LXQA010694249">
    <property type="protein sequence ID" value="MCI66371.1"/>
    <property type="molecule type" value="Genomic_DNA"/>
</dbReference>
<dbReference type="AlphaFoldDB" id="A0A392TYY1"/>
<name>A0A392TYY1_9FABA</name>
<comment type="caution">
    <text evidence="1">The sequence shown here is derived from an EMBL/GenBank/DDBJ whole genome shotgun (WGS) entry which is preliminary data.</text>
</comment>
<accession>A0A392TYY1</accession>
<keyword evidence="2" id="KW-1185">Reference proteome</keyword>
<dbReference type="Proteomes" id="UP000265520">
    <property type="component" value="Unassembled WGS sequence"/>
</dbReference>
<evidence type="ECO:0000313" key="1">
    <source>
        <dbReference type="EMBL" id="MCI66371.1"/>
    </source>
</evidence>
<feature type="non-terminal residue" evidence="1">
    <location>
        <position position="1"/>
    </location>
</feature>
<sequence>GAFPLNSISSVKGSSMDLDKDFIVFELRIFNLLEL</sequence>
<protein>
    <submittedName>
        <fullName evidence="1">Uncharacterized protein</fullName>
    </submittedName>
</protein>